<keyword evidence="3" id="KW-1185">Reference proteome</keyword>
<proteinExistence type="predicted"/>
<dbReference type="PANTHER" id="PTHR33484">
    <property type="entry name" value="BNAC07G33360D PROTEIN"/>
    <property type="match status" value="1"/>
</dbReference>
<comment type="caution">
    <text evidence="2">The sequence shown here is derived from an EMBL/GenBank/DDBJ whole genome shotgun (WGS) entry which is preliminary data.</text>
</comment>
<dbReference type="EMBL" id="JBJKBG010000002">
    <property type="protein sequence ID" value="KAL3749589.1"/>
    <property type="molecule type" value="Genomic_DNA"/>
</dbReference>
<protein>
    <submittedName>
        <fullName evidence="2">Uncharacterized protein</fullName>
    </submittedName>
</protein>
<reference evidence="2 3" key="1">
    <citation type="submission" date="2024-11" db="EMBL/GenBank/DDBJ databases">
        <title>Chromosome-level genome assembly of Eucalyptus globulus Labill. provides insights into its genome evolution.</title>
        <authorList>
            <person name="Li X."/>
        </authorList>
    </citation>
    <scope>NUCLEOTIDE SEQUENCE [LARGE SCALE GENOMIC DNA]</scope>
    <source>
        <strain evidence="2">CL2024</strain>
        <tissue evidence="2">Fresh tender leaves</tissue>
    </source>
</reference>
<dbReference type="AlphaFoldDB" id="A0ABD3LCW4"/>
<name>A0ABD3LCW4_EUCGL</name>
<accession>A0ABD3LCW4</accession>
<gene>
    <name evidence="2" type="ORF">ACJRO7_010686</name>
</gene>
<evidence type="ECO:0000256" key="1">
    <source>
        <dbReference type="SAM" id="MobiDB-lite"/>
    </source>
</evidence>
<feature type="region of interest" description="Disordered" evidence="1">
    <location>
        <begin position="58"/>
        <end position="100"/>
    </location>
</feature>
<feature type="compositionally biased region" description="Basic residues" evidence="1">
    <location>
        <begin position="77"/>
        <end position="90"/>
    </location>
</feature>
<evidence type="ECO:0000313" key="3">
    <source>
        <dbReference type="Proteomes" id="UP001634007"/>
    </source>
</evidence>
<evidence type="ECO:0000313" key="2">
    <source>
        <dbReference type="EMBL" id="KAL3749589.1"/>
    </source>
</evidence>
<organism evidence="2 3">
    <name type="scientific">Eucalyptus globulus</name>
    <name type="common">Tasmanian blue gum</name>
    <dbReference type="NCBI Taxonomy" id="34317"/>
    <lineage>
        <taxon>Eukaryota</taxon>
        <taxon>Viridiplantae</taxon>
        <taxon>Streptophyta</taxon>
        <taxon>Embryophyta</taxon>
        <taxon>Tracheophyta</taxon>
        <taxon>Spermatophyta</taxon>
        <taxon>Magnoliopsida</taxon>
        <taxon>eudicotyledons</taxon>
        <taxon>Gunneridae</taxon>
        <taxon>Pentapetalae</taxon>
        <taxon>rosids</taxon>
        <taxon>malvids</taxon>
        <taxon>Myrtales</taxon>
        <taxon>Myrtaceae</taxon>
        <taxon>Myrtoideae</taxon>
        <taxon>Eucalypteae</taxon>
        <taxon>Eucalyptus</taxon>
    </lineage>
</organism>
<sequence>MARPANLAEIGREGFDLLEKTWGHRRRPTLATQPCVYNRTEVPLITQRLPEHFVSHPMHQYQQPGYPSFRRSEVPPHHHHNSTYHHRHHPYAPAEDDADADAMDSNKAAVLFRGTKIVEYRQV</sequence>
<dbReference type="PANTHER" id="PTHR33484:SF12">
    <property type="entry name" value="AP2_ERF DOMAIN-CONTAINING PROTEIN"/>
    <property type="match status" value="1"/>
</dbReference>
<dbReference type="Proteomes" id="UP001634007">
    <property type="component" value="Unassembled WGS sequence"/>
</dbReference>